<dbReference type="RefSeq" id="WP_259867567.1">
    <property type="nucleotide sequence ID" value="NZ_JAMQJZ010000008.1"/>
</dbReference>
<dbReference type="SUPFAM" id="SSF53335">
    <property type="entry name" value="S-adenosyl-L-methionine-dependent methyltransferases"/>
    <property type="match status" value="1"/>
</dbReference>
<accession>A0A9X4AIC4</accession>
<reference evidence="2" key="1">
    <citation type="submission" date="2022-06" db="EMBL/GenBank/DDBJ databases">
        <title>Aquibacillus sp. a new bacterium isolated from soil saline samples.</title>
        <authorList>
            <person name="Galisteo C."/>
            <person name="De La Haba R."/>
            <person name="Sanchez-Porro C."/>
            <person name="Ventosa A."/>
        </authorList>
    </citation>
    <scope>NUCLEOTIDE SEQUENCE</scope>
    <source>
        <strain evidence="2">JCM 12387</strain>
    </source>
</reference>
<dbReference type="CDD" id="cd02440">
    <property type="entry name" value="AdoMet_MTases"/>
    <property type="match status" value="1"/>
</dbReference>
<name>A0A9X4AIC4_9BACI</name>
<proteinExistence type="predicted"/>
<keyword evidence="2" id="KW-0808">Transferase</keyword>
<dbReference type="PANTHER" id="PTHR43861:SF1">
    <property type="entry name" value="TRANS-ACONITATE 2-METHYLTRANSFERASE"/>
    <property type="match status" value="1"/>
</dbReference>
<dbReference type="Gene3D" id="3.40.50.150">
    <property type="entry name" value="Vaccinia Virus protein VP39"/>
    <property type="match status" value="1"/>
</dbReference>
<feature type="domain" description="Methyltransferase type 11" evidence="1">
    <location>
        <begin position="53"/>
        <end position="141"/>
    </location>
</feature>
<evidence type="ECO:0000259" key="1">
    <source>
        <dbReference type="Pfam" id="PF08241"/>
    </source>
</evidence>
<dbReference type="EMBL" id="JAMQJZ010000008">
    <property type="protein sequence ID" value="MDC3421012.1"/>
    <property type="molecule type" value="Genomic_DNA"/>
</dbReference>
<dbReference type="GO" id="GO:0008757">
    <property type="term" value="F:S-adenosylmethionine-dependent methyltransferase activity"/>
    <property type="evidence" value="ECO:0007669"/>
    <property type="project" value="InterPro"/>
</dbReference>
<dbReference type="Proteomes" id="UP001145072">
    <property type="component" value="Unassembled WGS sequence"/>
</dbReference>
<dbReference type="GO" id="GO:0032259">
    <property type="term" value="P:methylation"/>
    <property type="evidence" value="ECO:0007669"/>
    <property type="project" value="UniProtKB-KW"/>
</dbReference>
<comment type="caution">
    <text evidence="2">The sequence shown here is derived from an EMBL/GenBank/DDBJ whole genome shotgun (WGS) entry which is preliminary data.</text>
</comment>
<dbReference type="Pfam" id="PF08241">
    <property type="entry name" value="Methyltransf_11"/>
    <property type="match status" value="1"/>
</dbReference>
<evidence type="ECO:0000313" key="2">
    <source>
        <dbReference type="EMBL" id="MDC3421012.1"/>
    </source>
</evidence>
<dbReference type="PANTHER" id="PTHR43861">
    <property type="entry name" value="TRANS-ACONITATE 2-METHYLTRANSFERASE-RELATED"/>
    <property type="match status" value="1"/>
</dbReference>
<dbReference type="InterPro" id="IPR029063">
    <property type="entry name" value="SAM-dependent_MTases_sf"/>
</dbReference>
<evidence type="ECO:0000313" key="3">
    <source>
        <dbReference type="Proteomes" id="UP001145072"/>
    </source>
</evidence>
<keyword evidence="2" id="KW-0489">Methyltransferase</keyword>
<gene>
    <name evidence="2" type="ORF">NC661_11585</name>
</gene>
<keyword evidence="3" id="KW-1185">Reference proteome</keyword>
<dbReference type="InterPro" id="IPR013216">
    <property type="entry name" value="Methyltransf_11"/>
</dbReference>
<protein>
    <submittedName>
        <fullName evidence="2">Class I SAM-dependent methyltransferase</fullName>
    </submittedName>
</protein>
<organism evidence="2 3">
    <name type="scientific">Aquibacillus koreensis</name>
    <dbReference type="NCBI Taxonomy" id="279446"/>
    <lineage>
        <taxon>Bacteria</taxon>
        <taxon>Bacillati</taxon>
        <taxon>Bacillota</taxon>
        <taxon>Bacilli</taxon>
        <taxon>Bacillales</taxon>
        <taxon>Bacillaceae</taxon>
        <taxon>Aquibacillus</taxon>
    </lineage>
</organism>
<sequence>MEEFNWHKEAKERWDERADFWNQSSEDMWERGIRKSIIPFIEKHFPKGSYVADLGCGDGFGTLKLHEAGYRVVGVDLSDEMILKAKNRVEDIAFFQGDLLQLPFQNDAFTGLMAINSLEWTEKPLKGLNEMRRVLQSGHLLCLGLLGPTAHPRKNSYRRLYNEPVICNTMMPWEFEQLAVENGWEVMDGVGIYRGAVDENKIEHYPKELKQSLTFMWLFMLRKKEEKRL</sequence>
<dbReference type="AlphaFoldDB" id="A0A9X4AIC4"/>